<sequence>MYRTLTFLLLSIFLISTHSYASDKKSSVFQEQSWGIGALMRNAEIPFDTDADNVTSFVPMMFFQGETFFLRGIEGGAHLYQQDDWQLNAIARMRFFDIPAEYQNAVQGDTIDLGIQARRHFSKHSFLDVEFFTDLEGNPYGNLTKQWYLQYGSWEFMPKVSARYKSASFNSHYYALEQLTNEKIGAGFDLNATLESRYHVASNFYLLGSIGATTLDDNAYDATAVNQRWQSEVYLGFAFFNDISKPKKTELSNKDYLRVAHGWATPSNIGDIIRGDSVKDEYNNQLTSIYYGYPLTDELFSLPLDIYLTTGFVWHWDSEVQNSEQEYVLAIKAYYTIDWPVRWRLGVAEGLSYVSNVTYIERAEMERKGYRPSELMNALDFSLDINLGDIFNSPALKKTWLGYSIHHRSSIFEKASQFGRIKGGSNYNTVYLQFDF</sequence>
<protein>
    <submittedName>
        <fullName evidence="2">MipA/OmpV family protein</fullName>
    </submittedName>
</protein>
<dbReference type="OrthoDB" id="92529at2"/>
<name>A0A502L2A5_9GAMM</name>
<dbReference type="EMBL" id="SAWY01000005">
    <property type="protein sequence ID" value="TPH18038.1"/>
    <property type="molecule type" value="Genomic_DNA"/>
</dbReference>
<evidence type="ECO:0000313" key="3">
    <source>
        <dbReference type="Proteomes" id="UP000315303"/>
    </source>
</evidence>
<keyword evidence="1" id="KW-0732">Signal</keyword>
<reference evidence="2 3" key="1">
    <citation type="submission" date="2019-01" db="EMBL/GenBank/DDBJ databases">
        <title>Litorilituus lipolytica sp. nov., isolated from intertidal sand of the Yellow Sea in China.</title>
        <authorList>
            <person name="Liu A."/>
        </authorList>
    </citation>
    <scope>NUCLEOTIDE SEQUENCE [LARGE SCALE GENOMIC DNA]</scope>
    <source>
        <strain evidence="2 3">RZ04</strain>
    </source>
</reference>
<evidence type="ECO:0000256" key="1">
    <source>
        <dbReference type="SAM" id="SignalP"/>
    </source>
</evidence>
<dbReference type="Proteomes" id="UP000315303">
    <property type="component" value="Unassembled WGS sequence"/>
</dbReference>
<gene>
    <name evidence="2" type="ORF">EPA86_02675</name>
</gene>
<keyword evidence="3" id="KW-1185">Reference proteome</keyword>
<feature type="signal peptide" evidence="1">
    <location>
        <begin position="1"/>
        <end position="21"/>
    </location>
</feature>
<dbReference type="Pfam" id="PF06629">
    <property type="entry name" value="MipA"/>
    <property type="match status" value="1"/>
</dbReference>
<dbReference type="RefSeq" id="WP_140601631.1">
    <property type="nucleotide sequence ID" value="NZ_SAWY01000005.1"/>
</dbReference>
<evidence type="ECO:0000313" key="2">
    <source>
        <dbReference type="EMBL" id="TPH18038.1"/>
    </source>
</evidence>
<feature type="chain" id="PRO_5021257319" evidence="1">
    <location>
        <begin position="22"/>
        <end position="436"/>
    </location>
</feature>
<accession>A0A502L2A5</accession>
<organism evidence="2 3">
    <name type="scientific">Litorilituus lipolyticus</name>
    <dbReference type="NCBI Taxonomy" id="2491017"/>
    <lineage>
        <taxon>Bacteria</taxon>
        <taxon>Pseudomonadati</taxon>
        <taxon>Pseudomonadota</taxon>
        <taxon>Gammaproteobacteria</taxon>
        <taxon>Alteromonadales</taxon>
        <taxon>Colwelliaceae</taxon>
        <taxon>Litorilituus</taxon>
    </lineage>
</organism>
<dbReference type="AlphaFoldDB" id="A0A502L2A5"/>
<comment type="caution">
    <text evidence="2">The sequence shown here is derived from an EMBL/GenBank/DDBJ whole genome shotgun (WGS) entry which is preliminary data.</text>
</comment>
<proteinExistence type="predicted"/>
<dbReference type="InterPro" id="IPR010583">
    <property type="entry name" value="MipA"/>
</dbReference>